<name>A0AAP6VIH3_9GAMM</name>
<accession>A0AAP6VIH3</accession>
<protein>
    <recommendedName>
        <fullName evidence="3">Phage tail protein</fullName>
    </recommendedName>
</protein>
<evidence type="ECO:0000313" key="1">
    <source>
        <dbReference type="EMBL" id="PWD74663.1"/>
    </source>
</evidence>
<dbReference type="AlphaFoldDB" id="A0AAP6VIH3"/>
<dbReference type="Proteomes" id="UP000245055">
    <property type="component" value="Unassembled WGS sequence"/>
</dbReference>
<comment type="caution">
    <text evidence="1">The sequence shown here is derived from an EMBL/GenBank/DDBJ whole genome shotgun (WGS) entry which is preliminary data.</text>
</comment>
<organism evidence="1 2">
    <name type="scientific">Dickeya dianthicola</name>
    <dbReference type="NCBI Taxonomy" id="204039"/>
    <lineage>
        <taxon>Bacteria</taxon>
        <taxon>Pseudomonadati</taxon>
        <taxon>Pseudomonadota</taxon>
        <taxon>Gammaproteobacteria</taxon>
        <taxon>Enterobacterales</taxon>
        <taxon>Pectobacteriaceae</taxon>
        <taxon>Dickeya</taxon>
    </lineage>
</organism>
<dbReference type="EMBL" id="QESZ01000008">
    <property type="protein sequence ID" value="PWD74663.1"/>
    <property type="molecule type" value="Genomic_DNA"/>
</dbReference>
<reference evidence="1 2" key="1">
    <citation type="submission" date="2018-05" db="EMBL/GenBank/DDBJ databases">
        <title>Genomic diversity of pathogens causing Blackleg of Potato in Pakistan.</title>
        <authorList>
            <person name="Sarfraz S."/>
            <person name="Riaz K."/>
            <person name="Oulghazi S."/>
            <person name="Cigna J."/>
            <person name="Sahi S.T."/>
            <person name="Khan S.H."/>
            <person name="Hameed A."/>
            <person name="Faure D."/>
        </authorList>
    </citation>
    <scope>NUCLEOTIDE SEQUENCE [LARGE SCALE GENOMIC DNA]</scope>
    <source>
        <strain evidence="1 2">SS70</strain>
    </source>
</reference>
<dbReference type="GeneID" id="49320733"/>
<evidence type="ECO:0000313" key="2">
    <source>
        <dbReference type="Proteomes" id="UP000245055"/>
    </source>
</evidence>
<evidence type="ECO:0008006" key="3">
    <source>
        <dbReference type="Google" id="ProtNLM"/>
    </source>
</evidence>
<proteinExistence type="predicted"/>
<gene>
    <name evidence="1" type="ORF">DF213_05270</name>
</gene>
<sequence>MPDFKEQLSGLRLPSWMDKGEPAALLNASKAYWLQVNDWLRWPLQQLDVDTCAEPLLNVLAYQRDISRLKGEALTLFRRRVKYAFVNAQDSGSVAGFIAIFERLGIGAVTLAERQPGYDWDVILVRINDEQLSGYNALMMSLVRQYGRTCRRYVFDLWNGETQSVRCGEFEHNAEYYHAVSLMPAGTVTARVALHPVRTSASTEYYSANV</sequence>
<dbReference type="RefSeq" id="WP_024108297.1">
    <property type="nucleotide sequence ID" value="NZ_CP031560.1"/>
</dbReference>